<protein>
    <submittedName>
        <fullName evidence="3">mRNA-degrading endonuclease, toxin component of the MazEF toxin-antitoxin module</fullName>
    </submittedName>
</protein>
<gene>
    <name evidence="3" type="ORF">SAMN02745180_02611</name>
</gene>
<evidence type="ECO:0000313" key="4">
    <source>
        <dbReference type="Proteomes" id="UP000184389"/>
    </source>
</evidence>
<keyword evidence="3" id="KW-0378">Hydrolase</keyword>
<name>A0A1M5Z1K7_9FIRM</name>
<reference evidence="3 4" key="1">
    <citation type="submission" date="2016-11" db="EMBL/GenBank/DDBJ databases">
        <authorList>
            <person name="Jaros S."/>
            <person name="Januszkiewicz K."/>
            <person name="Wedrychowicz H."/>
        </authorList>
    </citation>
    <scope>NUCLEOTIDE SEQUENCE [LARGE SCALE GENOMIC DNA]</scope>
    <source>
        <strain evidence="3 4">DSM 13106</strain>
    </source>
</reference>
<dbReference type="InterPro" id="IPR011067">
    <property type="entry name" value="Plasmid_toxin/cell-grow_inhib"/>
</dbReference>
<accession>A0A1M5Z1K7</accession>
<dbReference type="STRING" id="1123281.SAMN02745180_02611"/>
<dbReference type="Proteomes" id="UP000184389">
    <property type="component" value="Unassembled WGS sequence"/>
</dbReference>
<dbReference type="Gene3D" id="2.30.30.110">
    <property type="match status" value="1"/>
</dbReference>
<keyword evidence="2" id="KW-1277">Toxin-antitoxin system</keyword>
<comment type="similarity">
    <text evidence="1">Belongs to the PemK/MazF family.</text>
</comment>
<proteinExistence type="inferred from homology"/>
<sequence>MYSRHFNATKSLINIVDRTQNGNKIEEKRSGLYLEWISRQSKLFDIEKSQLVIPDKIFPKKITSFAFGKNNSTIQAKINKYYNKSTDGKKYLRNTTTIDANDAEDLLHNLVFLRGNVVWIEFGFNIGCEFGGKHPAIILKDLGEALIVAPLTSGTLENPKSTEVVIDVVFNLPPRDRYTNITRITPISIYRVDMDSPMGSIRSKKMKEIFNAMKKDWNF</sequence>
<dbReference type="OrthoDB" id="1957237at2"/>
<dbReference type="AlphaFoldDB" id="A0A1M5Z1K7"/>
<dbReference type="EMBL" id="FQXR01000018">
    <property type="protein sequence ID" value="SHI17783.1"/>
    <property type="molecule type" value="Genomic_DNA"/>
</dbReference>
<dbReference type="InterPro" id="IPR003477">
    <property type="entry name" value="PemK-like"/>
</dbReference>
<evidence type="ECO:0000313" key="3">
    <source>
        <dbReference type="EMBL" id="SHI17783.1"/>
    </source>
</evidence>
<keyword evidence="3" id="KW-0540">Nuclease</keyword>
<dbReference type="SUPFAM" id="SSF50118">
    <property type="entry name" value="Cell growth inhibitor/plasmid maintenance toxic component"/>
    <property type="match status" value="1"/>
</dbReference>
<organism evidence="3 4">
    <name type="scientific">Sporanaerobacter acetigenes DSM 13106</name>
    <dbReference type="NCBI Taxonomy" id="1123281"/>
    <lineage>
        <taxon>Bacteria</taxon>
        <taxon>Bacillati</taxon>
        <taxon>Bacillota</taxon>
        <taxon>Tissierellia</taxon>
        <taxon>Tissierellales</taxon>
        <taxon>Sporanaerobacteraceae</taxon>
        <taxon>Sporanaerobacter</taxon>
    </lineage>
</organism>
<evidence type="ECO:0000256" key="1">
    <source>
        <dbReference type="ARBA" id="ARBA00007521"/>
    </source>
</evidence>
<dbReference type="GO" id="GO:0004519">
    <property type="term" value="F:endonuclease activity"/>
    <property type="evidence" value="ECO:0007669"/>
    <property type="project" value="UniProtKB-KW"/>
</dbReference>
<keyword evidence="4" id="KW-1185">Reference proteome</keyword>
<dbReference type="GO" id="GO:0003677">
    <property type="term" value="F:DNA binding"/>
    <property type="evidence" value="ECO:0007669"/>
    <property type="project" value="InterPro"/>
</dbReference>
<dbReference type="RefSeq" id="WP_072745233.1">
    <property type="nucleotide sequence ID" value="NZ_FQXR01000018.1"/>
</dbReference>
<dbReference type="Pfam" id="PF02452">
    <property type="entry name" value="PemK_toxin"/>
    <property type="match status" value="1"/>
</dbReference>
<evidence type="ECO:0000256" key="2">
    <source>
        <dbReference type="ARBA" id="ARBA00022649"/>
    </source>
</evidence>
<keyword evidence="3" id="KW-0255">Endonuclease</keyword>